<evidence type="ECO:0000313" key="2">
    <source>
        <dbReference type="Proteomes" id="UP000241048"/>
    </source>
</evidence>
<evidence type="ECO:0000313" key="1">
    <source>
        <dbReference type="EMBL" id="PST37393.1"/>
    </source>
</evidence>
<dbReference type="EMBL" id="PYLO01000002">
    <property type="protein sequence ID" value="PST37393.1"/>
    <property type="molecule type" value="Genomic_DNA"/>
</dbReference>
<reference evidence="1 2" key="1">
    <citation type="submission" date="2018-03" db="EMBL/GenBank/DDBJ databases">
        <title>Lachnoclostridium SNUG30386 gen.nov., sp.nov., isolated from human faeces.</title>
        <authorList>
            <person name="Seo B."/>
            <person name="Jeon K."/>
            <person name="Ko G."/>
        </authorList>
    </citation>
    <scope>NUCLEOTIDE SEQUENCE [LARGE SCALE GENOMIC DNA]</scope>
    <source>
        <strain evidence="1 2">SNUG30386</strain>
    </source>
</reference>
<dbReference type="RefSeq" id="WP_107000531.1">
    <property type="nucleotide sequence ID" value="NZ_JAQDFZ010000004.1"/>
</dbReference>
<sequence length="89" mass="10197">MNNNQTFPRLCRVLEIYEADFGCEERPDGQETMVCVRLLDTTENANLSEHPEYTIRTADQALYDTGIDEGDRVWFDPESGQIEKAAESH</sequence>
<comment type="caution">
    <text evidence="1">The sequence shown here is derived from an EMBL/GenBank/DDBJ whole genome shotgun (WGS) entry which is preliminary data.</text>
</comment>
<dbReference type="Proteomes" id="UP000241048">
    <property type="component" value="Unassembled WGS sequence"/>
</dbReference>
<organism evidence="1 2">
    <name type="scientific">Clostridium fessum</name>
    <dbReference type="NCBI Taxonomy" id="2126740"/>
    <lineage>
        <taxon>Bacteria</taxon>
        <taxon>Bacillati</taxon>
        <taxon>Bacillota</taxon>
        <taxon>Clostridia</taxon>
        <taxon>Eubacteriales</taxon>
        <taxon>Clostridiaceae</taxon>
        <taxon>Clostridium</taxon>
    </lineage>
</organism>
<accession>A0A2T3FQ75</accession>
<keyword evidence="2" id="KW-1185">Reference proteome</keyword>
<proteinExistence type="predicted"/>
<protein>
    <submittedName>
        <fullName evidence="1">Uncharacterized protein</fullName>
    </submittedName>
</protein>
<gene>
    <name evidence="1" type="ORF">C7U56_05620</name>
</gene>
<name>A0A2T3FQ75_9CLOT</name>
<dbReference type="AlphaFoldDB" id="A0A2T3FQ75"/>